<dbReference type="eggNOG" id="KOG1508">
    <property type="taxonomic scope" value="Eukaryota"/>
</dbReference>
<evidence type="ECO:0008006" key="5">
    <source>
        <dbReference type="Google" id="ProtNLM"/>
    </source>
</evidence>
<dbReference type="GO" id="GO:0006334">
    <property type="term" value="P:nucleosome assembly"/>
    <property type="evidence" value="ECO:0000318"/>
    <property type="project" value="GO_Central"/>
</dbReference>
<dbReference type="InterPro" id="IPR002164">
    <property type="entry name" value="NAP_family"/>
</dbReference>
<feature type="compositionally biased region" description="Acidic residues" evidence="2">
    <location>
        <begin position="221"/>
        <end position="253"/>
    </location>
</feature>
<comment type="similarity">
    <text evidence="1">Belongs to the nucleosome assembly protein (NAP) family.</text>
</comment>
<name>F0ZBW3_DICPU</name>
<feature type="region of interest" description="Disordered" evidence="2">
    <location>
        <begin position="220"/>
        <end position="253"/>
    </location>
</feature>
<dbReference type="PANTHER" id="PTHR11875">
    <property type="entry name" value="TESTIS-SPECIFIC Y-ENCODED PROTEIN"/>
    <property type="match status" value="1"/>
</dbReference>
<dbReference type="EMBL" id="GL870974">
    <property type="protein sequence ID" value="EGC38530.1"/>
    <property type="molecule type" value="Genomic_DNA"/>
</dbReference>
<dbReference type="STRING" id="5786.F0ZBW3"/>
<dbReference type="RefSeq" id="XP_003284901.1">
    <property type="nucleotide sequence ID" value="XM_003284853.1"/>
</dbReference>
<dbReference type="SUPFAM" id="SSF143113">
    <property type="entry name" value="NAP-like"/>
    <property type="match status" value="1"/>
</dbReference>
<organism evidence="3 4">
    <name type="scientific">Dictyostelium purpureum</name>
    <name type="common">Slime mold</name>
    <dbReference type="NCBI Taxonomy" id="5786"/>
    <lineage>
        <taxon>Eukaryota</taxon>
        <taxon>Amoebozoa</taxon>
        <taxon>Evosea</taxon>
        <taxon>Eumycetozoa</taxon>
        <taxon>Dictyostelia</taxon>
        <taxon>Dictyosteliales</taxon>
        <taxon>Dictyosteliaceae</taxon>
        <taxon>Dictyostelium</taxon>
    </lineage>
</organism>
<feature type="compositionally biased region" description="Low complexity" evidence="2">
    <location>
        <begin position="13"/>
        <end position="26"/>
    </location>
</feature>
<dbReference type="Gene3D" id="3.30.1120.90">
    <property type="entry name" value="Nucleosome assembly protein"/>
    <property type="match status" value="1"/>
</dbReference>
<evidence type="ECO:0000256" key="1">
    <source>
        <dbReference type="ARBA" id="ARBA00009947"/>
    </source>
</evidence>
<accession>F0ZBW3</accession>
<protein>
    <recommendedName>
        <fullName evidence="5">Nucleosome assembly protein</fullName>
    </recommendedName>
</protein>
<evidence type="ECO:0000256" key="2">
    <source>
        <dbReference type="SAM" id="MobiDB-lite"/>
    </source>
</evidence>
<dbReference type="InterPro" id="IPR037231">
    <property type="entry name" value="NAP-like_sf"/>
</dbReference>
<dbReference type="GeneID" id="10507033"/>
<gene>
    <name evidence="3" type="ORF">DICPUDRAFT_148745</name>
</gene>
<feature type="region of interest" description="Disordered" evidence="2">
    <location>
        <begin position="1"/>
        <end position="32"/>
    </location>
</feature>
<dbReference type="GO" id="GO:0005634">
    <property type="term" value="C:nucleus"/>
    <property type="evidence" value="ECO:0000318"/>
    <property type="project" value="GO_Central"/>
</dbReference>
<dbReference type="GO" id="GO:0003682">
    <property type="term" value="F:chromatin binding"/>
    <property type="evidence" value="ECO:0000318"/>
    <property type="project" value="GO_Central"/>
</dbReference>
<sequence length="253" mass="29610">MKANKKQVKVINESEQSAQSKSEASQIPKDIQEKLDTINEKIREIYEQNKKKMLAIEHKYTEQMAAQFKKRSELLSKTKDFEGFWSSILTQSMINNFADNDQAVVDCLVNMEVENKVDVEAETTSKKITFYFKDNSIFKNKQISKENVIDKNGEVKVNVTKIEYYDNNTNKTENKNDKNKKRKQNFSESSFILSWLESEEPDVETLDEFSKLYEDPFSVLLEEDVENDDDEDDDDFNSEDYDAEEDAEEEDDE</sequence>
<dbReference type="GO" id="GO:0000785">
    <property type="term" value="C:chromatin"/>
    <property type="evidence" value="ECO:0000318"/>
    <property type="project" value="GO_Central"/>
</dbReference>
<reference evidence="4" key="1">
    <citation type="journal article" date="2011" name="Genome Biol.">
        <title>Comparative genomics of the social amoebae Dictyostelium discoideum and Dictyostelium purpureum.</title>
        <authorList>
            <consortium name="US DOE Joint Genome Institute (JGI-PGF)"/>
            <person name="Sucgang R."/>
            <person name="Kuo A."/>
            <person name="Tian X."/>
            <person name="Salerno W."/>
            <person name="Parikh A."/>
            <person name="Feasley C.L."/>
            <person name="Dalin E."/>
            <person name="Tu H."/>
            <person name="Huang E."/>
            <person name="Barry K."/>
            <person name="Lindquist E."/>
            <person name="Shapiro H."/>
            <person name="Bruce D."/>
            <person name="Schmutz J."/>
            <person name="Salamov A."/>
            <person name="Fey P."/>
            <person name="Gaudet P."/>
            <person name="Anjard C."/>
            <person name="Babu M.M."/>
            <person name="Basu S."/>
            <person name="Bushmanova Y."/>
            <person name="van der Wel H."/>
            <person name="Katoh-Kurasawa M."/>
            <person name="Dinh C."/>
            <person name="Coutinho P.M."/>
            <person name="Saito T."/>
            <person name="Elias M."/>
            <person name="Schaap P."/>
            <person name="Kay R.R."/>
            <person name="Henrissat B."/>
            <person name="Eichinger L."/>
            <person name="Rivero F."/>
            <person name="Putnam N.H."/>
            <person name="West C.M."/>
            <person name="Loomis W.F."/>
            <person name="Chisholm R.L."/>
            <person name="Shaulsky G."/>
            <person name="Strassmann J.E."/>
            <person name="Queller D.C."/>
            <person name="Kuspa A."/>
            <person name="Grigoriev I.V."/>
        </authorList>
    </citation>
    <scope>NUCLEOTIDE SEQUENCE [LARGE SCALE GENOMIC DNA]</scope>
    <source>
        <strain evidence="4">QSDP1</strain>
    </source>
</reference>
<dbReference type="GO" id="GO:0042393">
    <property type="term" value="F:histone binding"/>
    <property type="evidence" value="ECO:0000318"/>
    <property type="project" value="GO_Central"/>
</dbReference>
<evidence type="ECO:0000313" key="4">
    <source>
        <dbReference type="Proteomes" id="UP000001064"/>
    </source>
</evidence>
<dbReference type="AlphaFoldDB" id="F0ZBW3"/>
<dbReference type="VEuPathDB" id="AmoebaDB:DICPUDRAFT_148745"/>
<dbReference type="KEGG" id="dpp:DICPUDRAFT_148745"/>
<dbReference type="InParanoid" id="F0ZBW3"/>
<keyword evidence="4" id="KW-1185">Reference proteome</keyword>
<dbReference type="OrthoDB" id="19419at2759"/>
<evidence type="ECO:0000313" key="3">
    <source>
        <dbReference type="EMBL" id="EGC38530.1"/>
    </source>
</evidence>
<dbReference type="Proteomes" id="UP000001064">
    <property type="component" value="Unassembled WGS sequence"/>
</dbReference>
<dbReference type="OMA" id="WIESEDN"/>
<proteinExistence type="inferred from homology"/>